<keyword evidence="2" id="KW-1185">Reference proteome</keyword>
<evidence type="ECO:0000313" key="1">
    <source>
        <dbReference type="EnsemblMetazoa" id="GBRI038593-PA"/>
    </source>
</evidence>
<protein>
    <submittedName>
        <fullName evidence="1">Uncharacterized protein</fullName>
    </submittedName>
</protein>
<accession>A0A1A9WZK6</accession>
<dbReference type="EnsemblMetazoa" id="GBRI038593-RA">
    <property type="protein sequence ID" value="GBRI038593-PA"/>
    <property type="gene ID" value="GBRI038593"/>
</dbReference>
<organism evidence="1 2">
    <name type="scientific">Glossina brevipalpis</name>
    <dbReference type="NCBI Taxonomy" id="37001"/>
    <lineage>
        <taxon>Eukaryota</taxon>
        <taxon>Metazoa</taxon>
        <taxon>Ecdysozoa</taxon>
        <taxon>Arthropoda</taxon>
        <taxon>Hexapoda</taxon>
        <taxon>Insecta</taxon>
        <taxon>Pterygota</taxon>
        <taxon>Neoptera</taxon>
        <taxon>Endopterygota</taxon>
        <taxon>Diptera</taxon>
        <taxon>Brachycera</taxon>
        <taxon>Muscomorpha</taxon>
        <taxon>Hippoboscoidea</taxon>
        <taxon>Glossinidae</taxon>
        <taxon>Glossina</taxon>
    </lineage>
</organism>
<dbReference type="VEuPathDB" id="VectorBase:GBRI038593"/>
<proteinExistence type="predicted"/>
<dbReference type="Proteomes" id="UP000091820">
    <property type="component" value="Unassembled WGS sequence"/>
</dbReference>
<sequence length="309" mass="34858">MQASAEKFDDSEKECCTEILLQQLRDCNILDNIDASKRKAWNKNCCEMEFHDSSLKTGDFLKTTTTMETTDGDSKNPLLLSLLMLQVDPKNIPRSIYSTLHIQDQVNEYRRKNRLPPLQLRKNLLTIDDGEGIENENNISIIAKKFSQGADLQLSYETDINKVEISDEPSKFTMNPFSEFELQNSDESIVDISSQINDSIEGFGQIFKKDLEATNEGFVLNDQFGTKEAQFERLILTQNKIASSRPAKSSEYTTKIIPLGDEQSSTGRARNPLRQYPTNINVCALTKSISESEISVLSVPHIAAEENTN</sequence>
<name>A0A1A9WZK6_9MUSC</name>
<evidence type="ECO:0000313" key="2">
    <source>
        <dbReference type="Proteomes" id="UP000091820"/>
    </source>
</evidence>
<reference evidence="2" key="1">
    <citation type="submission" date="2014-03" db="EMBL/GenBank/DDBJ databases">
        <authorList>
            <person name="Aksoy S."/>
            <person name="Warren W."/>
            <person name="Wilson R.K."/>
        </authorList>
    </citation>
    <scope>NUCLEOTIDE SEQUENCE [LARGE SCALE GENOMIC DNA]</scope>
    <source>
        <strain evidence="2">IAEA</strain>
    </source>
</reference>
<reference evidence="1" key="2">
    <citation type="submission" date="2020-05" db="UniProtKB">
        <authorList>
            <consortium name="EnsemblMetazoa"/>
        </authorList>
    </citation>
    <scope>IDENTIFICATION</scope>
    <source>
        <strain evidence="1">IAEA</strain>
    </source>
</reference>
<dbReference type="AlphaFoldDB" id="A0A1A9WZK6"/>